<evidence type="ECO:0000313" key="2">
    <source>
        <dbReference type="EMBL" id="CUG85695.1"/>
    </source>
</evidence>
<feature type="region of interest" description="Disordered" evidence="1">
    <location>
        <begin position="294"/>
        <end position="334"/>
    </location>
</feature>
<organism evidence="2 3">
    <name type="scientific">Bodo saltans</name>
    <name type="common">Flagellated protozoan</name>
    <dbReference type="NCBI Taxonomy" id="75058"/>
    <lineage>
        <taxon>Eukaryota</taxon>
        <taxon>Discoba</taxon>
        <taxon>Euglenozoa</taxon>
        <taxon>Kinetoplastea</taxon>
        <taxon>Metakinetoplastina</taxon>
        <taxon>Eubodonida</taxon>
        <taxon>Bodonidae</taxon>
        <taxon>Bodo</taxon>
    </lineage>
</organism>
<dbReference type="OMA" id="MIEAMME"/>
<evidence type="ECO:0008006" key="4">
    <source>
        <dbReference type="Google" id="ProtNLM"/>
    </source>
</evidence>
<name>A0A0S4J795_BODSA</name>
<dbReference type="AlphaFoldDB" id="A0A0S4J795"/>
<feature type="compositionally biased region" description="Basic and acidic residues" evidence="1">
    <location>
        <begin position="294"/>
        <end position="304"/>
    </location>
</feature>
<dbReference type="EMBL" id="CYKH01001182">
    <property type="protein sequence ID" value="CUG85695.1"/>
    <property type="molecule type" value="Genomic_DNA"/>
</dbReference>
<protein>
    <recommendedName>
        <fullName evidence="4">Coiled-coil domain-containing protein 104</fullName>
    </recommendedName>
</protein>
<reference evidence="3" key="1">
    <citation type="submission" date="2015-09" db="EMBL/GenBank/DDBJ databases">
        <authorList>
            <consortium name="Pathogen Informatics"/>
        </authorList>
    </citation>
    <scope>NUCLEOTIDE SEQUENCE [LARGE SCALE GENOMIC DNA]</scope>
    <source>
        <strain evidence="3">Lake Konstanz</strain>
    </source>
</reference>
<dbReference type="InterPro" id="IPR038888">
    <property type="entry name" value="CFAP36"/>
</dbReference>
<dbReference type="PANTHER" id="PTHR21532">
    <property type="entry name" value="PHOSPHODIESTERASE HL"/>
    <property type="match status" value="1"/>
</dbReference>
<keyword evidence="3" id="KW-1185">Reference proteome</keyword>
<gene>
    <name evidence="2" type="ORF">BSAL_90455</name>
</gene>
<feature type="region of interest" description="Disordered" evidence="1">
    <location>
        <begin position="106"/>
        <end position="136"/>
    </location>
</feature>
<dbReference type="GO" id="GO:0005930">
    <property type="term" value="C:axoneme"/>
    <property type="evidence" value="ECO:0007669"/>
    <property type="project" value="TreeGrafter"/>
</dbReference>
<proteinExistence type="predicted"/>
<dbReference type="VEuPathDB" id="TriTrypDB:BSAL_90455"/>
<evidence type="ECO:0000313" key="3">
    <source>
        <dbReference type="Proteomes" id="UP000051952"/>
    </source>
</evidence>
<dbReference type="PANTHER" id="PTHR21532:SF0">
    <property type="entry name" value="CILIA- AND FLAGELLA-ASSOCIATED PROTEIN 36"/>
    <property type="match status" value="1"/>
</dbReference>
<dbReference type="Proteomes" id="UP000051952">
    <property type="component" value="Unassembled WGS sequence"/>
</dbReference>
<dbReference type="GO" id="GO:0097546">
    <property type="term" value="C:ciliary base"/>
    <property type="evidence" value="ECO:0007669"/>
    <property type="project" value="TreeGrafter"/>
</dbReference>
<accession>A0A0S4J795</accession>
<evidence type="ECO:0000256" key="1">
    <source>
        <dbReference type="SAM" id="MobiDB-lite"/>
    </source>
</evidence>
<sequence>MVAEFLFALDDFASFRTLMEKKNLELELEAMYEYARFSGQPAPTDEDDDMTDEERFLFEMAIQMSLGETDITLKRLEKEDAELLQALALSVAVEQERLVRKQIQDDEGGANEVAPATAVDASPTRRTAEQISEEVRQQRAANVERVLFELAAQQQQHQQQQAVATNQQPGVVHSSLAPIAPSVDAQRIVQQSLAPVGERRIGATFGAKGSALPGISSHAPLGAITSSSVPALAQQLPPQPTFQQLKDQAAAKVQATVGAAVAGTEPTQEELEQRAAYFKAQRERLLQQKAAAREKELEQYKKEQQQGGGHSVQVPPAPAAQQLPSESDATREMRLALARRFREDLIQETRKTA</sequence>